<dbReference type="Pfam" id="PF00270">
    <property type="entry name" value="DEAD"/>
    <property type="match status" value="1"/>
</dbReference>
<keyword evidence="5" id="KW-0067">ATP-binding</keyword>
<keyword evidence="1" id="KW-0547">Nucleotide-binding</keyword>
<evidence type="ECO:0000256" key="4">
    <source>
        <dbReference type="ARBA" id="ARBA00022806"/>
    </source>
</evidence>
<dbReference type="SMART" id="SM00487">
    <property type="entry name" value="DEXDc"/>
    <property type="match status" value="1"/>
</dbReference>
<dbReference type="SMART" id="SM00490">
    <property type="entry name" value="HELICc"/>
    <property type="match status" value="1"/>
</dbReference>
<reference evidence="13 14" key="1">
    <citation type="submission" date="2020-09" db="EMBL/GenBank/DDBJ databases">
        <title>Complete genome sequence of altererythrobacter flavus SS-21NJ, isolated from Dongying oil sludge in Shandong province.</title>
        <authorList>
            <person name="Sun S."/>
            <person name="Zhang Z."/>
        </authorList>
    </citation>
    <scope>NUCLEOTIDE SEQUENCE [LARGE SCALE GENOMIC DNA]</scope>
    <source>
        <strain evidence="13 14">SS-21NJ</strain>
    </source>
</reference>
<feature type="compositionally biased region" description="Basic and acidic residues" evidence="10">
    <location>
        <begin position="103"/>
        <end position="113"/>
    </location>
</feature>
<evidence type="ECO:0000256" key="5">
    <source>
        <dbReference type="ARBA" id="ARBA00022840"/>
    </source>
</evidence>
<dbReference type="InterPro" id="IPR014001">
    <property type="entry name" value="Helicase_ATP-bd"/>
</dbReference>
<keyword evidence="7" id="KW-0234">DNA repair</keyword>
<dbReference type="Pfam" id="PF00271">
    <property type="entry name" value="Helicase_C"/>
    <property type="match status" value="1"/>
</dbReference>
<evidence type="ECO:0000259" key="12">
    <source>
        <dbReference type="PROSITE" id="PS51194"/>
    </source>
</evidence>
<keyword evidence="6" id="KW-0238">DNA-binding</keyword>
<dbReference type="InterPro" id="IPR027417">
    <property type="entry name" value="P-loop_NTPase"/>
</dbReference>
<feature type="domain" description="Helicase C-terminal" evidence="12">
    <location>
        <begin position="244"/>
        <end position="397"/>
    </location>
</feature>
<dbReference type="Gene3D" id="3.40.50.300">
    <property type="entry name" value="P-loop containing nucleotide triphosphate hydrolases"/>
    <property type="match status" value="2"/>
</dbReference>
<dbReference type="Pfam" id="PF08494">
    <property type="entry name" value="DEAD_assoc"/>
    <property type="match status" value="1"/>
</dbReference>
<feature type="region of interest" description="Disordered" evidence="10">
    <location>
        <begin position="101"/>
        <end position="123"/>
    </location>
</feature>
<evidence type="ECO:0000256" key="10">
    <source>
        <dbReference type="SAM" id="MobiDB-lite"/>
    </source>
</evidence>
<keyword evidence="14" id="KW-1185">Reference proteome</keyword>
<evidence type="ECO:0000313" key="14">
    <source>
        <dbReference type="Proteomes" id="UP000663637"/>
    </source>
</evidence>
<name>A0ABX7KEX1_9SPHN</name>
<comment type="similarity">
    <text evidence="9">Belongs to the Lhr helicase family. Lhr-Core subfamily.</text>
</comment>
<evidence type="ECO:0000256" key="6">
    <source>
        <dbReference type="ARBA" id="ARBA00023125"/>
    </source>
</evidence>
<dbReference type="InterPro" id="IPR045628">
    <property type="entry name" value="Lhr_WH_dom"/>
</dbReference>
<dbReference type="InterPro" id="IPR011545">
    <property type="entry name" value="DEAD/DEAH_box_helicase_dom"/>
</dbReference>
<dbReference type="PANTHER" id="PTHR47962:SF3">
    <property type="entry name" value="LARGE ATP-DEPENDENT HELICASE-RELATED PROTEIN"/>
    <property type="match status" value="1"/>
</dbReference>
<keyword evidence="13" id="KW-0436">Ligase</keyword>
<keyword evidence="2" id="KW-0227">DNA damage</keyword>
<dbReference type="InterPro" id="IPR001650">
    <property type="entry name" value="Helicase_C-like"/>
</dbReference>
<proteinExistence type="inferred from homology"/>
<keyword evidence="8" id="KW-0413">Isomerase</keyword>
<dbReference type="InterPro" id="IPR013701">
    <property type="entry name" value="Lhr-like_DEAD/DEAH_assoc"/>
</dbReference>
<evidence type="ECO:0000256" key="2">
    <source>
        <dbReference type="ARBA" id="ARBA00022763"/>
    </source>
</evidence>
<dbReference type="EMBL" id="CP061510">
    <property type="protein sequence ID" value="QSB45295.1"/>
    <property type="molecule type" value="Genomic_DNA"/>
</dbReference>
<evidence type="ECO:0000256" key="1">
    <source>
        <dbReference type="ARBA" id="ARBA00022741"/>
    </source>
</evidence>
<dbReference type="Proteomes" id="UP000663637">
    <property type="component" value="Chromosome"/>
</dbReference>
<evidence type="ECO:0000256" key="3">
    <source>
        <dbReference type="ARBA" id="ARBA00022801"/>
    </source>
</evidence>
<dbReference type="Pfam" id="PF19306">
    <property type="entry name" value="WHD_Lhr"/>
    <property type="match status" value="1"/>
</dbReference>
<evidence type="ECO:0000256" key="7">
    <source>
        <dbReference type="ARBA" id="ARBA00023204"/>
    </source>
</evidence>
<evidence type="ECO:0000256" key="9">
    <source>
        <dbReference type="ARBA" id="ARBA00093467"/>
    </source>
</evidence>
<dbReference type="RefSeq" id="WP_205444106.1">
    <property type="nucleotide sequence ID" value="NZ_CP061510.1"/>
</dbReference>
<evidence type="ECO:0000259" key="11">
    <source>
        <dbReference type="PROSITE" id="PS51192"/>
    </source>
</evidence>
<dbReference type="NCBIfam" id="TIGR04121">
    <property type="entry name" value="DEXH_lig_assoc"/>
    <property type="match status" value="1"/>
</dbReference>
<keyword evidence="4" id="KW-0347">Helicase</keyword>
<dbReference type="PIRSF" id="PIRSF037307">
    <property type="entry name" value="Lhr-like_helic_prd"/>
    <property type="match status" value="1"/>
</dbReference>
<dbReference type="PROSITE" id="PS51194">
    <property type="entry name" value="HELICASE_CTER"/>
    <property type="match status" value="1"/>
</dbReference>
<organism evidence="13 14">
    <name type="scientific">Tsuneonella flava</name>
    <dbReference type="NCBI Taxonomy" id="2055955"/>
    <lineage>
        <taxon>Bacteria</taxon>
        <taxon>Pseudomonadati</taxon>
        <taxon>Pseudomonadota</taxon>
        <taxon>Alphaproteobacteria</taxon>
        <taxon>Sphingomonadales</taxon>
        <taxon>Erythrobacteraceae</taxon>
        <taxon>Tsuneonella</taxon>
    </lineage>
</organism>
<dbReference type="InterPro" id="IPR026362">
    <property type="entry name" value="DEXH_lig_assoc"/>
</dbReference>
<dbReference type="PROSITE" id="PS51192">
    <property type="entry name" value="HELICASE_ATP_BIND_1"/>
    <property type="match status" value="1"/>
</dbReference>
<feature type="domain" description="Helicase ATP-binding" evidence="11">
    <location>
        <begin position="26"/>
        <end position="194"/>
    </location>
</feature>
<dbReference type="PANTHER" id="PTHR47962">
    <property type="entry name" value="ATP-DEPENDENT HELICASE LHR-RELATED-RELATED"/>
    <property type="match status" value="1"/>
</dbReference>
<dbReference type="CDD" id="cd18796">
    <property type="entry name" value="SF2_C_LHR"/>
    <property type="match status" value="1"/>
</dbReference>
<sequence length="825" mass="91797">MTVPPEIDRWFAGRGWRVRRHQAEMLDASDDGRDALLVADTGAGKTLAGFLPTLADFCPSRLDGTPVPEGLHTLYVSPLKALAHDVQRNLMAPIEEMGLPIRVETRSGDTPSDRKKRQRARPPHVLLTTPESLSLLLSYPDSLAMFASLRRIVIDEVHAFATGKRGDLLALALSRLQAIAPQMQRAALSATVADPQAFREWLAPWGDIDRVALVEGEQGAPPHVEILLPEGERVPWGGHAGRWAIPQLYEEIRRNRTTLVFTNTRFLAEFVFELLWDANDDNLPIGIHHGSLSKEARRKVEGAMARGELRALVATASLDLGVDWGDIDCVVQMGAPKGSSRLLQRIGRANHRLDQPSRAILVPGNRFEFLEAMAAKDAVDAGQRDGEDFRPGSLDVLAQHVMACACAGPFGERALMAEVRSSLAYAWIDAEVWQRVLDFVATGGYALKAYDRFHRIVREPGGVNGDANGRATWRLAHPEHAARHRMNAGIIVDSEMLDVRFRNGRSLGKVEERFAAALSPGDTFRFAGMTLEVEQIKDMELQVRASKSAATIPSYGGQRLPLTTHLAGRVREMLVDRAGWARFPDDVREWLEVQDWRSRMPGPGQLLVESFPHGRKHFSVYYTFEGWNANQSLGMLITRRMEERGLSPGGFIANDYSLAVWGLRPVTDPAPLLSPDILAHEFVDWVTESHLLRRAFREVAVISGLVERQHPGKRKSGKQVTFSTDLIYDVLRKYEPDHVLLEAAWADARSRMTDVARLADLLDRAARELDHVTLDRVSPLAVPVMTMIGREDVPQGAIDDELLLEAETLAATAMRTEWPHISDED</sequence>
<dbReference type="InterPro" id="IPR052511">
    <property type="entry name" value="ATP-dep_Helicase"/>
</dbReference>
<accession>A0ABX7KEX1</accession>
<keyword evidence="3" id="KW-0378">Hydrolase</keyword>
<evidence type="ECO:0000313" key="13">
    <source>
        <dbReference type="EMBL" id="QSB45295.1"/>
    </source>
</evidence>
<dbReference type="GO" id="GO:0016874">
    <property type="term" value="F:ligase activity"/>
    <property type="evidence" value="ECO:0007669"/>
    <property type="project" value="UniProtKB-KW"/>
</dbReference>
<evidence type="ECO:0000256" key="8">
    <source>
        <dbReference type="ARBA" id="ARBA00023235"/>
    </source>
</evidence>
<protein>
    <submittedName>
        <fullName evidence="13">Ligase-associated DNA damage response DEXH box helicase</fullName>
    </submittedName>
</protein>
<dbReference type="InterPro" id="IPR017170">
    <property type="entry name" value="Lhr-like"/>
</dbReference>
<gene>
    <name evidence="13" type="ORF">IDJ81_03965</name>
</gene>
<dbReference type="SUPFAM" id="SSF52540">
    <property type="entry name" value="P-loop containing nucleoside triphosphate hydrolases"/>
    <property type="match status" value="1"/>
</dbReference>